<comment type="caution">
    <text evidence="1">The sequence shown here is derived from an EMBL/GenBank/DDBJ whole genome shotgun (WGS) entry which is preliminary data.</text>
</comment>
<dbReference type="AlphaFoldDB" id="A0A5S4FNB7"/>
<reference evidence="1 2" key="1">
    <citation type="submission" date="2019-05" db="EMBL/GenBank/DDBJ databases">
        <title>Draft genome sequence of Nonomuraea turkmeniaca DSM 43926.</title>
        <authorList>
            <person name="Saricaoglu S."/>
            <person name="Isik K."/>
        </authorList>
    </citation>
    <scope>NUCLEOTIDE SEQUENCE [LARGE SCALE GENOMIC DNA]</scope>
    <source>
        <strain evidence="1 2">DSM 43926</strain>
    </source>
</reference>
<evidence type="ECO:0000313" key="1">
    <source>
        <dbReference type="EMBL" id="TMR21944.1"/>
    </source>
</evidence>
<accession>A0A5S4FNB7</accession>
<dbReference type="EMBL" id="VCKY01000036">
    <property type="protein sequence ID" value="TMR21944.1"/>
    <property type="molecule type" value="Genomic_DNA"/>
</dbReference>
<dbReference type="OrthoDB" id="8400810at2"/>
<organism evidence="1 2">
    <name type="scientific">Nonomuraea turkmeniaca</name>
    <dbReference type="NCBI Taxonomy" id="103838"/>
    <lineage>
        <taxon>Bacteria</taxon>
        <taxon>Bacillati</taxon>
        <taxon>Actinomycetota</taxon>
        <taxon>Actinomycetes</taxon>
        <taxon>Streptosporangiales</taxon>
        <taxon>Streptosporangiaceae</taxon>
        <taxon>Nonomuraea</taxon>
    </lineage>
</organism>
<dbReference type="InterPro" id="IPR027056">
    <property type="entry name" value="Gluconate_2DH_su3"/>
</dbReference>
<sequence>MRLYQLAILVTMPGPIRSVTPQQTATLRAVVDTIVPADEYPSGTEAGVLDYLDGQFGGDLAGSRACYGAGLDAVDAEAGETYGTRFDLLDPVQREALLRALESGDTRTPWPFDAAVFVSTVVGHVMEGFYGDPGNGGNRDAVSWRMIGFEVGE</sequence>
<evidence type="ECO:0000313" key="2">
    <source>
        <dbReference type="Proteomes" id="UP000309128"/>
    </source>
</evidence>
<dbReference type="RefSeq" id="WP_138666498.1">
    <property type="nucleotide sequence ID" value="NZ_VCKY01000036.1"/>
</dbReference>
<name>A0A5S4FNB7_9ACTN</name>
<protein>
    <submittedName>
        <fullName evidence="1">Gluconate 2-dehydrogenase subunit 3 family protein</fullName>
    </submittedName>
</protein>
<gene>
    <name evidence="1" type="ORF">ETD86_13565</name>
</gene>
<keyword evidence="2" id="KW-1185">Reference proteome</keyword>
<dbReference type="Proteomes" id="UP000309128">
    <property type="component" value="Unassembled WGS sequence"/>
</dbReference>
<dbReference type="Pfam" id="PF13618">
    <property type="entry name" value="Gluconate_2-dh3"/>
    <property type="match status" value="1"/>
</dbReference>
<proteinExistence type="predicted"/>